<dbReference type="PANTHER" id="PTHR13887:SF41">
    <property type="entry name" value="THIOREDOXIN SUPERFAMILY PROTEIN"/>
    <property type="match status" value="1"/>
</dbReference>
<accession>A0A3S4FDW0</accession>
<dbReference type="OrthoDB" id="9799122at2"/>
<dbReference type="InterPro" id="IPR001853">
    <property type="entry name" value="DSBA-like_thioredoxin_dom"/>
</dbReference>
<gene>
    <name evidence="2" type="ORF">RHODGE_RHODGE_02992</name>
</gene>
<dbReference type="CDD" id="cd03024">
    <property type="entry name" value="DsbA_FrnE"/>
    <property type="match status" value="1"/>
</dbReference>
<feature type="domain" description="DSBA-like thioredoxin" evidence="1">
    <location>
        <begin position="12"/>
        <end position="214"/>
    </location>
</feature>
<organism evidence="2 3">
    <name type="scientific">Rhodoplanes serenus</name>
    <dbReference type="NCBI Taxonomy" id="200615"/>
    <lineage>
        <taxon>Bacteria</taxon>
        <taxon>Pseudomonadati</taxon>
        <taxon>Pseudomonadota</taxon>
        <taxon>Alphaproteobacteria</taxon>
        <taxon>Hyphomicrobiales</taxon>
        <taxon>Nitrobacteraceae</taxon>
        <taxon>Rhodoplanes</taxon>
    </lineage>
</organism>
<dbReference type="Proteomes" id="UP000289200">
    <property type="component" value="Unassembled WGS sequence"/>
</dbReference>
<evidence type="ECO:0000313" key="2">
    <source>
        <dbReference type="EMBL" id="VCU09821.1"/>
    </source>
</evidence>
<evidence type="ECO:0000313" key="3">
    <source>
        <dbReference type="Proteomes" id="UP000289200"/>
    </source>
</evidence>
<dbReference type="SUPFAM" id="SSF52833">
    <property type="entry name" value="Thioredoxin-like"/>
    <property type="match status" value="1"/>
</dbReference>
<evidence type="ECO:0000259" key="1">
    <source>
        <dbReference type="Pfam" id="PF01323"/>
    </source>
</evidence>
<dbReference type="AlphaFoldDB" id="A0A3S4FDW0"/>
<dbReference type="Gene3D" id="3.40.30.10">
    <property type="entry name" value="Glutaredoxin"/>
    <property type="match status" value="1"/>
</dbReference>
<reference evidence="3" key="1">
    <citation type="submission" date="2018-10" db="EMBL/GenBank/DDBJ databases">
        <authorList>
            <person name="Peiro R."/>
            <person name="Begona"/>
            <person name="Cbmso G."/>
            <person name="Lopez M."/>
            <person name="Gonzalez S."/>
            <person name="Sacristan E."/>
            <person name="Castillo E."/>
        </authorList>
    </citation>
    <scope>NUCLEOTIDE SEQUENCE [LARGE SCALE GENOMIC DNA]</scope>
</reference>
<dbReference type="InterPro" id="IPR036249">
    <property type="entry name" value="Thioredoxin-like_sf"/>
</dbReference>
<dbReference type="PANTHER" id="PTHR13887">
    <property type="entry name" value="GLUTATHIONE S-TRANSFERASE KAPPA"/>
    <property type="match status" value="1"/>
</dbReference>
<dbReference type="GO" id="GO:0016491">
    <property type="term" value="F:oxidoreductase activity"/>
    <property type="evidence" value="ECO:0007669"/>
    <property type="project" value="InterPro"/>
</dbReference>
<keyword evidence="3" id="KW-1185">Reference proteome</keyword>
<protein>
    <recommendedName>
        <fullName evidence="1">DSBA-like thioredoxin domain-containing protein</fullName>
    </recommendedName>
</protein>
<dbReference type="RefSeq" id="WP_129609619.1">
    <property type="nucleotide sequence ID" value="NZ_UWOC01000155.1"/>
</dbReference>
<proteinExistence type="predicted"/>
<name>A0A3S4FDW0_9BRAD</name>
<comment type="caution">
    <text evidence="2">The sequence shown here is derived from an EMBL/GenBank/DDBJ whole genome shotgun (WGS) entry which is preliminary data.</text>
</comment>
<sequence length="238" mass="25618">MSDPTALPAMPVDVVSDVVCPWCYIGKRRLERALATTPDLPSVVRWRAYFLNPWVPRAGISRTEYLTTKFGSVDRYMANVPRIAAAAADEGLRYDAEAIARQPNTIDCHRLIRWADAAAGPDGAARMKQRLMDLYFAEGADLTRRDVLAEAAASVGLDRDAVAARLATDADEAAVTEEAEAAQRAGVQGVPCFVLGGVLAISGAQSPDYLAEALSRAHVAFRDKLATGEIADPTARPY</sequence>
<dbReference type="EMBL" id="UWOC01000155">
    <property type="protein sequence ID" value="VCU09821.1"/>
    <property type="molecule type" value="Genomic_DNA"/>
</dbReference>
<dbReference type="Pfam" id="PF01323">
    <property type="entry name" value="DSBA"/>
    <property type="match status" value="1"/>
</dbReference>